<dbReference type="EMBL" id="KL367481">
    <property type="protein sequence ID" value="KFD71616.1"/>
    <property type="molecule type" value="Genomic_DNA"/>
</dbReference>
<proteinExistence type="predicted"/>
<dbReference type="EMBL" id="KL363213">
    <property type="protein sequence ID" value="KFD53824.1"/>
    <property type="molecule type" value="Genomic_DNA"/>
</dbReference>
<evidence type="ECO:0000313" key="2">
    <source>
        <dbReference type="EMBL" id="KFD53824.1"/>
    </source>
</evidence>
<reference evidence="2 4" key="1">
    <citation type="journal article" date="2014" name="Nat. Genet.">
        <title>Genome and transcriptome of the porcine whipworm Trichuris suis.</title>
        <authorList>
            <person name="Jex A.R."/>
            <person name="Nejsum P."/>
            <person name="Schwarz E.M."/>
            <person name="Hu L."/>
            <person name="Young N.D."/>
            <person name="Hall R.S."/>
            <person name="Korhonen P.K."/>
            <person name="Liao S."/>
            <person name="Thamsborg S."/>
            <person name="Xia J."/>
            <person name="Xu P."/>
            <person name="Wang S."/>
            <person name="Scheerlinck J.P."/>
            <person name="Hofmann A."/>
            <person name="Sternberg P.W."/>
            <person name="Wang J."/>
            <person name="Gasser R.B."/>
        </authorList>
    </citation>
    <scope>NUCLEOTIDE SEQUENCE [LARGE SCALE GENOMIC DNA]</scope>
    <source>
        <strain evidence="3">DCEP-RM93F</strain>
        <strain evidence="2">DCEP-RM93M</strain>
    </source>
</reference>
<name>A0A085M9C8_9BILA</name>
<feature type="signal peptide" evidence="1">
    <location>
        <begin position="1"/>
        <end position="27"/>
    </location>
</feature>
<gene>
    <name evidence="2" type="ORF">M513_05330</name>
    <name evidence="3" type="ORF">M514_05330</name>
</gene>
<dbReference type="AlphaFoldDB" id="A0A085M9C8"/>
<accession>A0A085M9C8</accession>
<keyword evidence="1" id="KW-0732">Signal</keyword>
<keyword evidence="4" id="KW-1185">Reference proteome</keyword>
<evidence type="ECO:0000256" key="1">
    <source>
        <dbReference type="SAM" id="SignalP"/>
    </source>
</evidence>
<protein>
    <submittedName>
        <fullName evidence="2">Uncharacterized protein</fullName>
    </submittedName>
</protein>
<dbReference type="Proteomes" id="UP000030764">
    <property type="component" value="Unassembled WGS sequence"/>
</dbReference>
<sequence>MMSVPMSAVLLAYAIWNFPFMPMTVCSAEGKGKLTIYSRAMTKRQVYSRDNPIFPIIQHNEDSLHPVYPPILSVDNSPSVFLHALGPYYKNMASQSPNDFIGIVHLLSMIRPQREVPYFNNIITQHG</sequence>
<organism evidence="2 4">
    <name type="scientific">Trichuris suis</name>
    <name type="common">pig whipworm</name>
    <dbReference type="NCBI Taxonomy" id="68888"/>
    <lineage>
        <taxon>Eukaryota</taxon>
        <taxon>Metazoa</taxon>
        <taxon>Ecdysozoa</taxon>
        <taxon>Nematoda</taxon>
        <taxon>Enoplea</taxon>
        <taxon>Dorylaimia</taxon>
        <taxon>Trichinellida</taxon>
        <taxon>Trichuridae</taxon>
        <taxon>Trichuris</taxon>
    </lineage>
</organism>
<evidence type="ECO:0000313" key="4">
    <source>
        <dbReference type="Proteomes" id="UP000030764"/>
    </source>
</evidence>
<feature type="chain" id="PRO_5007379354" evidence="1">
    <location>
        <begin position="28"/>
        <end position="127"/>
    </location>
</feature>
<evidence type="ECO:0000313" key="3">
    <source>
        <dbReference type="EMBL" id="KFD71616.1"/>
    </source>
</evidence>
<dbReference type="Proteomes" id="UP000030758">
    <property type="component" value="Unassembled WGS sequence"/>
</dbReference>